<dbReference type="AlphaFoldDB" id="A0A8B7EDC4"/>
<organism evidence="2">
    <name type="scientific">Microcebus murinus</name>
    <name type="common">Gray mouse lemur</name>
    <name type="synonym">Lemur murinus</name>
    <dbReference type="NCBI Taxonomy" id="30608"/>
    <lineage>
        <taxon>Eukaryota</taxon>
        <taxon>Metazoa</taxon>
        <taxon>Chordata</taxon>
        <taxon>Craniata</taxon>
        <taxon>Vertebrata</taxon>
        <taxon>Euteleostomi</taxon>
        <taxon>Mammalia</taxon>
        <taxon>Eutheria</taxon>
        <taxon>Euarchontoglires</taxon>
        <taxon>Primates</taxon>
        <taxon>Strepsirrhini</taxon>
        <taxon>Lemuriformes</taxon>
        <taxon>Cheirogaleidae</taxon>
        <taxon>Microcebus</taxon>
    </lineage>
</organism>
<dbReference type="RefSeq" id="XP_012592143.1">
    <property type="nucleotide sequence ID" value="XM_012736689.2"/>
</dbReference>
<dbReference type="RefSeq" id="XP_012592142.1">
    <property type="nucleotide sequence ID" value="XM_012736688.2"/>
</dbReference>
<dbReference type="Pfam" id="PF17673">
    <property type="entry name" value="DUF5532"/>
    <property type="match status" value="1"/>
</dbReference>
<dbReference type="OrthoDB" id="9945674at2759"/>
<gene>
    <name evidence="1 2" type="primary">LOC105855625</name>
</gene>
<reference evidence="1 2" key="1">
    <citation type="submission" date="2023-09" db="UniProtKB">
        <authorList>
            <consortium name="RefSeq"/>
        </authorList>
    </citation>
    <scope>IDENTIFICATION</scope>
    <source>
        <tissue evidence="1 2">Liver</tissue>
    </source>
</reference>
<name>A0A8B7EDC4_MICMU</name>
<dbReference type="GeneID" id="105855625"/>
<dbReference type="KEGG" id="mmur:105855625"/>
<dbReference type="RefSeq" id="XP_012592144.1">
    <property type="nucleotide sequence ID" value="XM_012736690.2"/>
</dbReference>
<evidence type="ECO:0000313" key="1">
    <source>
        <dbReference type="RefSeq" id="XP_012592142.1"/>
    </source>
</evidence>
<sequence>MFPLGDASPAEDSTEAVSPQCSLPELYELVKNFSKKSKKSNLLKTCGITLDEAQKMLTENLNTAAFARGAVTVREDPQRVFTSKTVKKEEEKQVEAMAALLHRTLLAGSQSPEEQGLARSRQRLWQCGIPAPAHTFPREILEEHAKAMTRLANLRKLQSTRVLCRLGIPKVTPEKSTFEDKIPKYLLVDSEKQFLDLKDLEWRYFKGLAKWKHTRRPSLLDIKYDTEKRFVESQNTPGIIFPPVIRKSLVVYPKIICQKEGTSSLK</sequence>
<dbReference type="PANTHER" id="PTHR37353:SF1">
    <property type="entry name" value="RIKEN CDNA 4921517D22 GENE"/>
    <property type="match status" value="1"/>
</dbReference>
<dbReference type="InterPro" id="IPR040022">
    <property type="entry name" value="C9orf153-like"/>
</dbReference>
<proteinExistence type="predicted"/>
<accession>A0A8B7EDC4</accession>
<protein>
    <submittedName>
        <fullName evidence="1 2">Uncharacterized protein LOC105855625</fullName>
    </submittedName>
</protein>
<evidence type="ECO:0000313" key="2">
    <source>
        <dbReference type="RefSeq" id="XP_012592143.1"/>
    </source>
</evidence>
<dbReference type="PANTHER" id="PTHR37353">
    <property type="entry name" value="RIKEN CDNA 4921517D22 GENE"/>
    <property type="match status" value="1"/>
</dbReference>